<keyword evidence="2" id="KW-0254">Endocytosis</keyword>
<evidence type="ECO:0000256" key="10">
    <source>
        <dbReference type="ARBA" id="ARBA00023180"/>
    </source>
</evidence>
<dbReference type="PRINTS" id="PR00013">
    <property type="entry name" value="FNTYPEII"/>
</dbReference>
<proteinExistence type="predicted"/>
<dbReference type="GO" id="GO:0006897">
    <property type="term" value="P:endocytosis"/>
    <property type="evidence" value="ECO:0007669"/>
    <property type="project" value="UniProtKB-KW"/>
</dbReference>
<dbReference type="CDD" id="cd00037">
    <property type="entry name" value="CLECT"/>
    <property type="match status" value="4"/>
</dbReference>
<dbReference type="PROSITE" id="PS51092">
    <property type="entry name" value="FN2_2"/>
    <property type="match status" value="1"/>
</dbReference>
<dbReference type="Pfam" id="PF24562">
    <property type="entry name" value="CysR_MRC2_N"/>
    <property type="match status" value="1"/>
</dbReference>
<dbReference type="PROSITE" id="PS00023">
    <property type="entry name" value="FN2_1"/>
    <property type="match status" value="1"/>
</dbReference>
<evidence type="ECO:0000259" key="12">
    <source>
        <dbReference type="PROSITE" id="PS50041"/>
    </source>
</evidence>
<dbReference type="FunFam" id="2.10.10.10:FF:000001">
    <property type="entry name" value="Fibronectin 1a isoform 1"/>
    <property type="match status" value="1"/>
</dbReference>
<feature type="domain" description="Fibronectin type-II" evidence="13">
    <location>
        <begin position="106"/>
        <end position="154"/>
    </location>
</feature>
<dbReference type="InterPro" id="IPR016187">
    <property type="entry name" value="CTDL_fold"/>
</dbReference>
<dbReference type="SUPFAM" id="SSF50370">
    <property type="entry name" value="Ricin B-like lectins"/>
    <property type="match status" value="1"/>
</dbReference>
<dbReference type="Pfam" id="PF00040">
    <property type="entry name" value="fn2"/>
    <property type="match status" value="1"/>
</dbReference>
<dbReference type="Gene3D" id="3.10.100.10">
    <property type="entry name" value="Mannose-Binding Protein A, subunit A"/>
    <property type="match status" value="4"/>
</dbReference>
<evidence type="ECO:0000256" key="3">
    <source>
        <dbReference type="ARBA" id="ARBA00022692"/>
    </source>
</evidence>
<dbReference type="SMART" id="SM00034">
    <property type="entry name" value="CLECT"/>
    <property type="match status" value="4"/>
</dbReference>
<dbReference type="PROSITE" id="PS50041">
    <property type="entry name" value="C_TYPE_LECTIN_2"/>
    <property type="match status" value="4"/>
</dbReference>
<name>A0A3Q2XJ30_HIPCM</name>
<accession>A0A3Q2XJ30</accession>
<dbReference type="Proteomes" id="UP000264820">
    <property type="component" value="Unplaced"/>
</dbReference>
<keyword evidence="10" id="KW-0325">Glycoprotein</keyword>
<dbReference type="Gene3D" id="2.80.10.50">
    <property type="match status" value="1"/>
</dbReference>
<keyword evidence="7" id="KW-0472">Membrane</keyword>
<evidence type="ECO:0000256" key="9">
    <source>
        <dbReference type="ARBA" id="ARBA00023170"/>
    </source>
</evidence>
<evidence type="ECO:0000256" key="6">
    <source>
        <dbReference type="ARBA" id="ARBA00022989"/>
    </source>
</evidence>
<keyword evidence="8 11" id="KW-1015">Disulfide bond</keyword>
<protein>
    <submittedName>
        <fullName evidence="14">Mannose receptor C-type 2</fullName>
    </submittedName>
</protein>
<dbReference type="PANTHER" id="PTHR22803">
    <property type="entry name" value="MANNOSE, PHOSPHOLIPASE, LECTIN RECEPTOR RELATED"/>
    <property type="match status" value="1"/>
</dbReference>
<dbReference type="GeneTree" id="ENSGT01050000244842"/>
<dbReference type="InterPro" id="IPR000562">
    <property type="entry name" value="FN_type2_dom"/>
</dbReference>
<evidence type="ECO:0000256" key="5">
    <source>
        <dbReference type="ARBA" id="ARBA00022737"/>
    </source>
</evidence>
<dbReference type="InterPro" id="IPR013806">
    <property type="entry name" value="Kringle-like"/>
</dbReference>
<dbReference type="InterPro" id="IPR050111">
    <property type="entry name" value="C-type_lectin/snaclec_domain"/>
</dbReference>
<feature type="domain" description="C-type lectin" evidence="12">
    <location>
        <begin position="464"/>
        <end position="535"/>
    </location>
</feature>
<evidence type="ECO:0000256" key="1">
    <source>
        <dbReference type="ARBA" id="ARBA00004167"/>
    </source>
</evidence>
<dbReference type="AlphaFoldDB" id="A0A3Q2XJ30"/>
<dbReference type="Gene3D" id="2.10.10.10">
    <property type="entry name" value="Fibronectin, type II, collagen-binding"/>
    <property type="match status" value="1"/>
</dbReference>
<dbReference type="SUPFAM" id="SSF57440">
    <property type="entry name" value="Kringle-like"/>
    <property type="match status" value="1"/>
</dbReference>
<dbReference type="InterPro" id="IPR036943">
    <property type="entry name" value="FN_type2_sf"/>
</dbReference>
<evidence type="ECO:0000256" key="4">
    <source>
        <dbReference type="ARBA" id="ARBA00022729"/>
    </source>
</evidence>
<dbReference type="Pfam" id="PF00059">
    <property type="entry name" value="Lectin_C"/>
    <property type="match status" value="4"/>
</dbReference>
<dbReference type="InterPro" id="IPR016186">
    <property type="entry name" value="C-type_lectin-like/link_sf"/>
</dbReference>
<keyword evidence="6" id="KW-1133">Transmembrane helix</keyword>
<feature type="domain" description="C-type lectin" evidence="12">
    <location>
        <begin position="580"/>
        <end position="693"/>
    </location>
</feature>
<dbReference type="PROSITE" id="PS00615">
    <property type="entry name" value="C_TYPE_LECTIN_1"/>
    <property type="match status" value="1"/>
</dbReference>
<evidence type="ECO:0000256" key="11">
    <source>
        <dbReference type="PROSITE-ProRule" id="PRU00479"/>
    </source>
</evidence>
<evidence type="ECO:0000313" key="15">
    <source>
        <dbReference type="Proteomes" id="UP000264820"/>
    </source>
</evidence>
<keyword evidence="3" id="KW-0812">Transmembrane</keyword>
<evidence type="ECO:0000256" key="2">
    <source>
        <dbReference type="ARBA" id="ARBA00022583"/>
    </source>
</evidence>
<comment type="subcellular location">
    <subcellularLocation>
        <location evidence="1">Membrane</location>
        <topology evidence="1">Single-pass membrane protein</topology>
    </subcellularLocation>
</comment>
<keyword evidence="5" id="KW-0677">Repeat</keyword>
<reference evidence="14" key="1">
    <citation type="submission" date="2025-08" db="UniProtKB">
        <authorList>
            <consortium name="Ensembl"/>
        </authorList>
    </citation>
    <scope>IDENTIFICATION</scope>
</reference>
<sequence length="710" mass="80110">SLPSTAPLDANDFAFFHEGTRGCLGVRESSLVLSTSCREAGQRWKWVTRGRLFNLGSSLCLGVTAGNETASASSGPGRTPLSVYTLKQASPLTVCSSDIYTIQGNSNGRPCYLPFLYDGQWFHNCTSIGREDGHLWCATTYDYAQDERWGFCPVNSGGCETFWDTDPLTDSCYQFNFQASLSWREARVSCQQQGADLLSVTKLHEQTYINGFAALWIGLNDLDINGGWQWADSSPLNYLNWEQVRSSLSAEQPNHEDEDNCVVIRTESSGRWQNRACSDALPYVCKKRPNATLDPFTTGQTTRKCEVGWQAFQAGCYKLVPEKGDWDAGLKTCQKMDANLVSIHTLPEMEFILRNIKKDTEQLWLGLHDIAMQMDFHWSDHTPVTFTYWHPFEPNNFRNTQEDCVSMWGAVSDPPTEPQPLASLPASSSPHVGGWKWHTVAKIIGEFRLDVPLTCLEIPLARFEQAFASNLVFGRSDDSFWIGLHDQGSPGSFHWQSGDRVSYTNWNRDQPVSVQGGCVSMATGLATGLWEVRECASWKAKYICRQNQDATLSPEPSLPAPQPTPSLSGSCPNGWKSNSNLRHCYKVFHWSQMDQKLSWLQAHLFCRKHGADLLSIGSPDEEHFDHDQHWFWIGLNRRNPMDNGSWKWSDGLAVSSDNFGRYYYNVRQCAAADLGSMTWLAMHCDNQLDWICKIPRGKTTLHVFVLWQLD</sequence>
<evidence type="ECO:0000256" key="8">
    <source>
        <dbReference type="ARBA" id="ARBA00023157"/>
    </source>
</evidence>
<feature type="domain" description="C-type lectin" evidence="12">
    <location>
        <begin position="312"/>
        <end position="407"/>
    </location>
</feature>
<keyword evidence="15" id="KW-1185">Reference proteome</keyword>
<dbReference type="GO" id="GO:0016020">
    <property type="term" value="C:membrane"/>
    <property type="evidence" value="ECO:0007669"/>
    <property type="project" value="UniProtKB-SubCell"/>
</dbReference>
<dbReference type="InterPro" id="IPR001304">
    <property type="entry name" value="C-type_lectin-like"/>
</dbReference>
<keyword evidence="9" id="KW-0675">Receptor</keyword>
<keyword evidence="4" id="KW-0732">Signal</keyword>
<evidence type="ECO:0000259" key="13">
    <source>
        <dbReference type="PROSITE" id="PS51092"/>
    </source>
</evidence>
<dbReference type="SMART" id="SM00059">
    <property type="entry name" value="FN2"/>
    <property type="match status" value="1"/>
</dbReference>
<dbReference type="InterPro" id="IPR000772">
    <property type="entry name" value="Ricin_B_lectin"/>
</dbReference>
<dbReference type="InterPro" id="IPR035992">
    <property type="entry name" value="Ricin_B-like_lectins"/>
</dbReference>
<dbReference type="CDD" id="cd00062">
    <property type="entry name" value="FN2"/>
    <property type="match status" value="1"/>
</dbReference>
<reference evidence="14" key="2">
    <citation type="submission" date="2025-09" db="UniProtKB">
        <authorList>
            <consortium name="Ensembl"/>
        </authorList>
    </citation>
    <scope>IDENTIFICATION</scope>
</reference>
<organism evidence="14 15">
    <name type="scientific">Hippocampus comes</name>
    <name type="common">Tiger tail seahorse</name>
    <dbReference type="NCBI Taxonomy" id="109280"/>
    <lineage>
        <taxon>Eukaryota</taxon>
        <taxon>Metazoa</taxon>
        <taxon>Chordata</taxon>
        <taxon>Craniata</taxon>
        <taxon>Vertebrata</taxon>
        <taxon>Euteleostomi</taxon>
        <taxon>Actinopterygii</taxon>
        <taxon>Neopterygii</taxon>
        <taxon>Teleostei</taxon>
        <taxon>Neoteleostei</taxon>
        <taxon>Acanthomorphata</taxon>
        <taxon>Syngnathiaria</taxon>
        <taxon>Syngnathiformes</taxon>
        <taxon>Syngnathoidei</taxon>
        <taxon>Syngnathidae</taxon>
        <taxon>Hippocampus</taxon>
    </lineage>
</organism>
<evidence type="ECO:0000256" key="7">
    <source>
        <dbReference type="ARBA" id="ARBA00023136"/>
    </source>
</evidence>
<feature type="disulfide bond" evidence="11">
    <location>
        <begin position="111"/>
        <end position="137"/>
    </location>
</feature>
<dbReference type="SUPFAM" id="SSF56436">
    <property type="entry name" value="C-type lectin-like"/>
    <property type="match status" value="4"/>
</dbReference>
<dbReference type="FunFam" id="3.10.100.10:FF:000018">
    <property type="entry name" value="Mannose receptor, C type 2"/>
    <property type="match status" value="1"/>
</dbReference>
<evidence type="ECO:0000313" key="14">
    <source>
        <dbReference type="Ensembl" id="ENSHCOP00000004515.1"/>
    </source>
</evidence>
<feature type="disulfide bond" evidence="11">
    <location>
        <begin position="125"/>
        <end position="152"/>
    </location>
</feature>
<dbReference type="InterPro" id="IPR018378">
    <property type="entry name" value="C-type_lectin_CS"/>
</dbReference>
<dbReference type="Ensembl" id="ENSHCOT00000006912.1">
    <property type="protein sequence ID" value="ENSHCOP00000004515.1"/>
    <property type="gene ID" value="ENSHCOG00000006083.1"/>
</dbReference>
<feature type="domain" description="C-type lectin" evidence="12">
    <location>
        <begin position="168"/>
        <end position="286"/>
    </location>
</feature>